<protein>
    <recommendedName>
        <fullName evidence="9">Pentacotripeptide-repeat region of PRORP domain-containing protein</fullName>
    </recommendedName>
</protein>
<reference evidence="8" key="1">
    <citation type="submission" date="2016-04" db="EMBL/GenBank/DDBJ databases">
        <authorList>
            <person name="Guldener U."/>
            <person name="Guldener U."/>
        </authorList>
    </citation>
    <scope>NUCLEOTIDE SEQUENCE [LARGE SCALE GENOMIC DNA]</scope>
    <source>
        <strain evidence="8">UB2112</strain>
    </source>
</reference>
<comment type="similarity">
    <text evidence="1">Belongs to the CCM1 family.</text>
</comment>
<accession>A0A1K0H8P8</accession>
<evidence type="ECO:0000256" key="1">
    <source>
        <dbReference type="ARBA" id="ARBA00006192"/>
    </source>
</evidence>
<evidence type="ECO:0000256" key="5">
    <source>
        <dbReference type="PROSITE-ProRule" id="PRU00708"/>
    </source>
</evidence>
<evidence type="ECO:0000256" key="4">
    <source>
        <dbReference type="ARBA" id="ARBA00044511"/>
    </source>
</evidence>
<feature type="compositionally biased region" description="Polar residues" evidence="6">
    <location>
        <begin position="144"/>
        <end position="157"/>
    </location>
</feature>
<feature type="region of interest" description="Disordered" evidence="6">
    <location>
        <begin position="1172"/>
        <end position="1268"/>
    </location>
</feature>
<feature type="repeat" description="PPR" evidence="5">
    <location>
        <begin position="682"/>
        <end position="716"/>
    </location>
</feature>
<dbReference type="PROSITE" id="PS51375">
    <property type="entry name" value="PPR"/>
    <property type="match status" value="6"/>
</dbReference>
<dbReference type="InterPro" id="IPR002885">
    <property type="entry name" value="PPR_rpt"/>
</dbReference>
<comment type="function">
    <text evidence="3">Regulates mitochondrial small subunit maturation by controlling 15S rRNA 5'-end processing. Localizes to the 5' precursor of the 15S rRNA in a position that is subsequently occupied by mS47 in the mature yeast mtSSU. Uses structure and sequence-specific RNA recognition, binding to a single-stranded region of the precursor and specifically recognizing bases -6 to -1. The exchange of Ccm1 for mS47 is coupled to the irreversible removal of precursor rRNA that is accompanied by conformational changes of the mitoribosomal proteins uS5m and mS26. These conformational changes signal completion of 5'-end rRNA processing through protection of the mature 5'-end of the 15S rRNA and stabilization of mS47. The removal of the 5' precursor together with the dissociation of Ccm1 may be catalyzed by the 5'-3' exoribonuclease Pet127. Involved in the specific removal of group I introns in mitochondrial encoded transcripts.</text>
</comment>
<comment type="subunit">
    <text evidence="4">Binds to mitochondrial small subunit 15S rRNA.</text>
</comment>
<feature type="repeat" description="PPR" evidence="5">
    <location>
        <begin position="870"/>
        <end position="904"/>
    </location>
</feature>
<dbReference type="PANTHER" id="PTHR47447:SF17">
    <property type="entry name" value="OS12G0638900 PROTEIN"/>
    <property type="match status" value="1"/>
</dbReference>
<dbReference type="Pfam" id="PF13812">
    <property type="entry name" value="PPR_3"/>
    <property type="match status" value="1"/>
</dbReference>
<dbReference type="SUPFAM" id="SSF48452">
    <property type="entry name" value="TPR-like"/>
    <property type="match status" value="1"/>
</dbReference>
<keyword evidence="2" id="KW-0677">Repeat</keyword>
<dbReference type="NCBIfam" id="TIGR00756">
    <property type="entry name" value="PPR"/>
    <property type="match status" value="3"/>
</dbReference>
<dbReference type="Gene3D" id="1.25.40.10">
    <property type="entry name" value="Tetratricopeptide repeat domain"/>
    <property type="match status" value="5"/>
</dbReference>
<feature type="compositionally biased region" description="Polar residues" evidence="6">
    <location>
        <begin position="113"/>
        <end position="135"/>
    </location>
</feature>
<evidence type="ECO:0000256" key="2">
    <source>
        <dbReference type="ARBA" id="ARBA00022737"/>
    </source>
</evidence>
<evidence type="ECO:0000313" key="8">
    <source>
        <dbReference type="Proteomes" id="UP000179920"/>
    </source>
</evidence>
<proteinExistence type="inferred from homology"/>
<dbReference type="OrthoDB" id="185373at2759"/>
<gene>
    <name evidence="7" type="ORF">UBRO_01706</name>
</gene>
<evidence type="ECO:0008006" key="9">
    <source>
        <dbReference type="Google" id="ProtNLM"/>
    </source>
</evidence>
<organism evidence="7 8">
    <name type="scientific">Ustilago bromivora</name>
    <dbReference type="NCBI Taxonomy" id="307758"/>
    <lineage>
        <taxon>Eukaryota</taxon>
        <taxon>Fungi</taxon>
        <taxon>Dikarya</taxon>
        <taxon>Basidiomycota</taxon>
        <taxon>Ustilaginomycotina</taxon>
        <taxon>Ustilaginomycetes</taxon>
        <taxon>Ustilaginales</taxon>
        <taxon>Ustilaginaceae</taxon>
        <taxon>Ustilago</taxon>
    </lineage>
</organism>
<feature type="region of interest" description="Disordered" evidence="6">
    <location>
        <begin position="113"/>
        <end position="160"/>
    </location>
</feature>
<dbReference type="EMBL" id="LT558119">
    <property type="protein sequence ID" value="SAM77088.1"/>
    <property type="molecule type" value="Genomic_DNA"/>
</dbReference>
<dbReference type="Proteomes" id="UP000179920">
    <property type="component" value="Chromosome III"/>
</dbReference>
<dbReference type="Pfam" id="PF13041">
    <property type="entry name" value="PPR_2"/>
    <property type="match status" value="2"/>
</dbReference>
<dbReference type="InterPro" id="IPR011990">
    <property type="entry name" value="TPR-like_helical_dom_sf"/>
</dbReference>
<dbReference type="PANTHER" id="PTHR47447">
    <property type="entry name" value="OS03G0856100 PROTEIN"/>
    <property type="match status" value="1"/>
</dbReference>
<feature type="repeat" description="PPR" evidence="5">
    <location>
        <begin position="752"/>
        <end position="782"/>
    </location>
</feature>
<evidence type="ECO:0000256" key="3">
    <source>
        <dbReference type="ARBA" id="ARBA00044493"/>
    </source>
</evidence>
<feature type="compositionally biased region" description="Basic and acidic residues" evidence="6">
    <location>
        <begin position="1238"/>
        <end position="1247"/>
    </location>
</feature>
<evidence type="ECO:0000313" key="7">
    <source>
        <dbReference type="EMBL" id="SAM77088.1"/>
    </source>
</evidence>
<dbReference type="Pfam" id="PF01535">
    <property type="entry name" value="PPR"/>
    <property type="match status" value="2"/>
</dbReference>
<name>A0A1K0H8P8_9BASI</name>
<feature type="repeat" description="PPR" evidence="5">
    <location>
        <begin position="717"/>
        <end position="751"/>
    </location>
</feature>
<feature type="repeat" description="PPR" evidence="5">
    <location>
        <begin position="1008"/>
        <end position="1042"/>
    </location>
</feature>
<evidence type="ECO:0000256" key="6">
    <source>
        <dbReference type="SAM" id="MobiDB-lite"/>
    </source>
</evidence>
<feature type="repeat" description="PPR" evidence="5">
    <location>
        <begin position="647"/>
        <end position="681"/>
    </location>
</feature>
<sequence length="1386" mass="155101">MRPPPSLSALVRAGPSQSDSLLGLLALVTKICRLAADIVAIDRAPPRAFNAGSTRSRSSSSSQNVSSVAPLACDFLCSRVSAGSLHSSSGRLSPVALWKQQIRAQAYTATRSQSSLSYSTAQRRHASTATASTKQVDTHVDHQANPQSYTPYHSPSTADLPLHRSQDAVANFDTNATEFGSLPSHWIAPLKRRTRRYHNKDSGVNRLFDRAIAEERAEFRPGYRERNDINGITLRRLAGHRLWHLYRQHAHKEMLSLASRVLVATSLATNVHLVTTNKAIRPLYKALRFLYGQRINAILQDCNIMLEKADTSKSRSSSILAHSNLGIALLQPIAVALQAQPISALKLMDEVLVRCRTDIYRYKNDHEIPGGYMSPINIALHTIMDSLNFEIQGRFDPVTIAESISSRPQFFEDDTGLLNDLKEHRVHFSETDHPIKASLEWFMASPHAFLLSHTSAQVFNNCRILFLHCVSQVEDPHELLEELAQDHDAEEPAFAEACELLLRSILVNKGSEAALEVYDDLWSRGVPMSDTLISRIIQSSKGQGVSARMEAILNRSTRPPGRKVSIKLLCVIAQRWASRNRIDLVEKLLAVLKRRGFTDRDGFSRAIYTELAAARGDVQTVHEKLAELHDFEGRTHEECEEGKSPLNGRAYRQLIQACNRAGDIDLAEHYLTQALERGIRPRTSDFNLLVDMHVRRTNIDAALAIFDEMKEFGIQPDKYTYTILINGFALRRDPESAAHALRAMIAAGVTPDRITYAALLNCYVESGLYDAAIRLFAWMKNHRDVRLRPTIEVCNIILKAYVLSSMPVQKVMQLVGRVRKMGLNPNTNTYALMLQSACDAGLMHLAEEIFTEAERALPSLTGVGNEQGANLYHFTIMIHGYLRFGDHTEAKEYFDEMQSRKLTPSSITWNIMVRSYAHSENEATYDLACTLVSQLVAYESRKTFRPTFSDGTLSPTKKSKAPNGLGAKHSPPLVTLYTTLMVAQARRGEPEKVEKTLKQMSRRTPALSVYTMTPLLDAYRRAGDVETALETFEQIYEAALEAVSSRSHRIYAYAQSKRKEEVSETALNVPTSATRRQDASSRNLLCLPVSIMIDLLSEAGRHEEIAKIWARAKNDGFGFDSDNWNHLAASMARAGQLEEALSVVEYVLYHDPPNAWMRSRVREEGRKLSRTAISVDKEVEGDDPLDLARHSNTDEAVESDGEAREGQEEFDPLPPNTELDPAVSHRSDATSAPSNPPGRRDQSRSDDDPYTEPPFDRPEPSPVFEGEDIDGEEFLTPRNTADAEEEFVEPSAYYLDSNPSSPSLTRALSSDMAARFSPWYAHFGTMEAISRGLADMKEARKVIQLLDRYKNAASLLDLHERKVEIIGDRQREEAERSARDLIDGRS</sequence>